<name>A0A4Q1SL10_9BACT</name>
<reference evidence="3 4" key="1">
    <citation type="journal article" date="2016" name="Int. J. Syst. Evol. Microbiol.">
        <title>Acidipila dinghuensis sp. nov., an acidobacterium isolated from forest soil.</title>
        <authorList>
            <person name="Jiang Y.W."/>
            <person name="Wang J."/>
            <person name="Chen M.H."/>
            <person name="Lv Y.Y."/>
            <person name="Qiu L.H."/>
        </authorList>
    </citation>
    <scope>NUCLEOTIDE SEQUENCE [LARGE SCALE GENOMIC DNA]</scope>
    <source>
        <strain evidence="3 4">DHOF10</strain>
    </source>
</reference>
<dbReference type="Gene3D" id="1.10.40.40">
    <property type="entry name" value="Deoxyribonucleotidase, domain 2"/>
    <property type="match status" value="1"/>
</dbReference>
<dbReference type="GO" id="GO:0009223">
    <property type="term" value="P:pyrimidine deoxyribonucleotide catabolic process"/>
    <property type="evidence" value="ECO:0007669"/>
    <property type="project" value="TreeGrafter"/>
</dbReference>
<dbReference type="InterPro" id="IPR023214">
    <property type="entry name" value="HAD_sf"/>
</dbReference>
<comment type="similarity">
    <text evidence="1">Belongs to the 5'(3')-deoxyribonucleotidase family.</text>
</comment>
<dbReference type="OrthoDB" id="278110at2"/>
<comment type="caution">
    <text evidence="3">The sequence shown here is derived from an EMBL/GenBank/DDBJ whole genome shotgun (WGS) entry which is preliminary data.</text>
</comment>
<evidence type="ECO:0000256" key="2">
    <source>
        <dbReference type="PIRSR" id="PIRSR610708-1"/>
    </source>
</evidence>
<evidence type="ECO:0000313" key="4">
    <source>
        <dbReference type="Proteomes" id="UP000290253"/>
    </source>
</evidence>
<dbReference type="PANTHER" id="PTHR16504">
    <property type="entry name" value="5'(3')-DEOXYRIBONUCLEOTIDASE"/>
    <property type="match status" value="1"/>
</dbReference>
<dbReference type="InterPro" id="IPR036412">
    <property type="entry name" value="HAD-like_sf"/>
</dbReference>
<keyword evidence="4" id="KW-1185">Reference proteome</keyword>
<sequence>MDEVLADTLGEHLARYNRDHEEAITKGDLKGKWLWEIVSSDRHERLEGYLRSEDFFEDLPVIEDSQRVVRELVKDYDVFIATAAMEFPNSFGPKYRWLRRHFPWLNPRNFVFCGDKSILHADYLIDDQPLHFRRFQGEGILYSAPHNLGISGFRRVDNWAQVARIFVPNFVLDQVEK</sequence>
<dbReference type="Pfam" id="PF06941">
    <property type="entry name" value="NT5C"/>
    <property type="match status" value="1"/>
</dbReference>
<dbReference type="AlphaFoldDB" id="A0A4Q1SL10"/>
<dbReference type="Gene3D" id="3.40.50.1000">
    <property type="entry name" value="HAD superfamily/HAD-like"/>
    <property type="match status" value="1"/>
</dbReference>
<feature type="active site" description="Proton donor" evidence="2">
    <location>
        <position position="2"/>
    </location>
</feature>
<proteinExistence type="inferred from homology"/>
<evidence type="ECO:0000313" key="3">
    <source>
        <dbReference type="EMBL" id="RXS98157.1"/>
    </source>
</evidence>
<protein>
    <submittedName>
        <fullName evidence="3">5'-3'-deoxyribonucleotidase</fullName>
    </submittedName>
</protein>
<dbReference type="PANTHER" id="PTHR16504:SF4">
    <property type="entry name" value="5'(3')-DEOXYRIBONUCLEOTIDASE"/>
    <property type="match status" value="1"/>
</dbReference>
<evidence type="ECO:0000256" key="1">
    <source>
        <dbReference type="ARBA" id="ARBA00009589"/>
    </source>
</evidence>
<dbReference type="GO" id="GO:0008253">
    <property type="term" value="F:5'-nucleotidase activity"/>
    <property type="evidence" value="ECO:0007669"/>
    <property type="project" value="InterPro"/>
</dbReference>
<dbReference type="SUPFAM" id="SSF56784">
    <property type="entry name" value="HAD-like"/>
    <property type="match status" value="1"/>
</dbReference>
<gene>
    <name evidence="3" type="ORF">ESZ00_04730</name>
</gene>
<dbReference type="Proteomes" id="UP000290253">
    <property type="component" value="Unassembled WGS sequence"/>
</dbReference>
<dbReference type="EMBL" id="SDMK01000001">
    <property type="protein sequence ID" value="RXS98157.1"/>
    <property type="molecule type" value="Genomic_DNA"/>
</dbReference>
<accession>A0A4Q1SL10</accession>
<dbReference type="InterPro" id="IPR010708">
    <property type="entry name" value="5'(3')-deoxyribonucleotidase"/>
</dbReference>
<organism evidence="3 4">
    <name type="scientific">Silvibacterium dinghuense</name>
    <dbReference type="NCBI Taxonomy" id="1560006"/>
    <lineage>
        <taxon>Bacteria</taxon>
        <taxon>Pseudomonadati</taxon>
        <taxon>Acidobacteriota</taxon>
        <taxon>Terriglobia</taxon>
        <taxon>Terriglobales</taxon>
        <taxon>Acidobacteriaceae</taxon>
        <taxon>Silvibacterium</taxon>
    </lineage>
</organism>